<keyword evidence="1" id="KW-0472">Membrane</keyword>
<organism evidence="2">
    <name type="scientific">uncultured Caudovirales phage</name>
    <dbReference type="NCBI Taxonomy" id="2100421"/>
    <lineage>
        <taxon>Viruses</taxon>
        <taxon>Duplodnaviria</taxon>
        <taxon>Heunggongvirae</taxon>
        <taxon>Uroviricota</taxon>
        <taxon>Caudoviricetes</taxon>
        <taxon>Peduoviridae</taxon>
        <taxon>Maltschvirus</taxon>
        <taxon>Maltschvirus maltsch</taxon>
    </lineage>
</organism>
<dbReference type="InterPro" id="IPR003744">
    <property type="entry name" value="YhhQ"/>
</dbReference>
<feature type="transmembrane region" description="Helical" evidence="1">
    <location>
        <begin position="362"/>
        <end position="381"/>
    </location>
</feature>
<keyword evidence="1" id="KW-0812">Transmembrane</keyword>
<reference evidence="2" key="1">
    <citation type="submission" date="2020-05" db="EMBL/GenBank/DDBJ databases">
        <authorList>
            <person name="Chiriac C."/>
            <person name="Salcher M."/>
            <person name="Ghai R."/>
            <person name="Kavagutti S V."/>
        </authorList>
    </citation>
    <scope>NUCLEOTIDE SEQUENCE</scope>
</reference>
<proteinExistence type="predicted"/>
<feature type="transmembrane region" description="Helical" evidence="1">
    <location>
        <begin position="338"/>
        <end position="356"/>
    </location>
</feature>
<evidence type="ECO:0000256" key="1">
    <source>
        <dbReference type="SAM" id="Phobius"/>
    </source>
</evidence>
<protein>
    <submittedName>
        <fullName evidence="2">Queuosine transporter</fullName>
    </submittedName>
</protein>
<keyword evidence="1" id="KW-1133">Transmembrane helix</keyword>
<dbReference type="Pfam" id="PF02592">
    <property type="entry name" value="Vut_1"/>
    <property type="match status" value="1"/>
</dbReference>
<name>A0A6J7WXF9_9CAUD</name>
<evidence type="ECO:0000313" key="2">
    <source>
        <dbReference type="EMBL" id="CAB5222671.1"/>
    </source>
</evidence>
<feature type="transmembrane region" description="Helical" evidence="1">
    <location>
        <begin position="303"/>
        <end position="326"/>
    </location>
</feature>
<dbReference type="EMBL" id="LR798307">
    <property type="protein sequence ID" value="CAB5222671.1"/>
    <property type="molecule type" value="Genomic_DNA"/>
</dbReference>
<gene>
    <name evidence="2" type="ORF">UFOVP379_25</name>
</gene>
<sequence>MIHYHGTPITPIKALETMGGKHFCVSYARPDDLQRCLRLGQSLMLDNGAFSAKTRGLTFDINGFYEWVEPLLAHPHWAVVPDVIDGTVEQQREMVKTWPFRKEFGIPVWHLGLPIPYLLELCDTWGRVCFGSAGEFWQIGTTKWCGKMDEAFNAMTNTFGRQLPWVHGLRMLGMSAGPWPLASADSTNVALHHAEKQVCAGCMAKRIDLSNHPPTLGTKTITGNFDLIYPAIYVAALVVANLLVAWLGPWFSPINAFVLIGLDLSLRDKLHEQWENDRLWLKMGGLIAVASGLSYLLNPAAGAIALASFVAFALAMTADTIVYHYLRDKPWVIRSNGSNVAGAAVDSITFPTIAFGGLLPEIVALQFCAKIFGGGIWSYWLKK</sequence>
<feature type="transmembrane region" description="Helical" evidence="1">
    <location>
        <begin position="227"/>
        <end position="244"/>
    </location>
</feature>
<accession>A0A6J7WXF9</accession>